<evidence type="ECO:0000313" key="2">
    <source>
        <dbReference type="EMBL" id="JAD76804.1"/>
    </source>
</evidence>
<keyword evidence="1" id="KW-0732">Signal</keyword>
<accession>A0A0A9CKH8</accession>
<dbReference type="EMBL" id="GBRH01221091">
    <property type="protein sequence ID" value="JAD76804.1"/>
    <property type="molecule type" value="Transcribed_RNA"/>
</dbReference>
<reference evidence="2" key="1">
    <citation type="submission" date="2014-09" db="EMBL/GenBank/DDBJ databases">
        <authorList>
            <person name="Magalhaes I.L.F."/>
            <person name="Oliveira U."/>
            <person name="Santos F.R."/>
            <person name="Vidigal T.H.D.A."/>
            <person name="Brescovit A.D."/>
            <person name="Santos A.J."/>
        </authorList>
    </citation>
    <scope>NUCLEOTIDE SEQUENCE</scope>
    <source>
        <tissue evidence="2">Shoot tissue taken approximately 20 cm above the soil surface</tissue>
    </source>
</reference>
<dbReference type="EMBL" id="GBRH01193241">
    <property type="protein sequence ID" value="JAE04655.1"/>
    <property type="molecule type" value="Transcribed_RNA"/>
</dbReference>
<protein>
    <submittedName>
        <fullName evidence="2">Uncharacterized protein</fullName>
    </submittedName>
</protein>
<reference evidence="2" key="2">
    <citation type="journal article" date="2015" name="Data Brief">
        <title>Shoot transcriptome of the giant reed, Arundo donax.</title>
        <authorList>
            <person name="Barrero R.A."/>
            <person name="Guerrero F.D."/>
            <person name="Moolhuijzen P."/>
            <person name="Goolsby J.A."/>
            <person name="Tidwell J."/>
            <person name="Bellgard S.E."/>
            <person name="Bellgard M.I."/>
        </authorList>
    </citation>
    <scope>NUCLEOTIDE SEQUENCE</scope>
    <source>
        <tissue evidence="2">Shoot tissue taken approximately 20 cm above the soil surface</tissue>
    </source>
</reference>
<name>A0A0A9CKH8_ARUDO</name>
<evidence type="ECO:0000256" key="1">
    <source>
        <dbReference type="SAM" id="SignalP"/>
    </source>
</evidence>
<feature type="signal peptide" evidence="1">
    <location>
        <begin position="1"/>
        <end position="33"/>
    </location>
</feature>
<organism evidence="2">
    <name type="scientific">Arundo donax</name>
    <name type="common">Giant reed</name>
    <name type="synonym">Donax arundinaceus</name>
    <dbReference type="NCBI Taxonomy" id="35708"/>
    <lineage>
        <taxon>Eukaryota</taxon>
        <taxon>Viridiplantae</taxon>
        <taxon>Streptophyta</taxon>
        <taxon>Embryophyta</taxon>
        <taxon>Tracheophyta</taxon>
        <taxon>Spermatophyta</taxon>
        <taxon>Magnoliopsida</taxon>
        <taxon>Liliopsida</taxon>
        <taxon>Poales</taxon>
        <taxon>Poaceae</taxon>
        <taxon>PACMAD clade</taxon>
        <taxon>Arundinoideae</taxon>
        <taxon>Arundineae</taxon>
        <taxon>Arundo</taxon>
    </lineage>
</organism>
<feature type="chain" id="PRO_5015033099" evidence="1">
    <location>
        <begin position="34"/>
        <end position="100"/>
    </location>
</feature>
<sequence length="100" mass="10846">MDVMAKRGGKQPGLARSLVMLLVNLTQLKSGVAALLQVRLSSHFFFSMSQHFGRRSSGPCGCTALLAAPAMRFAVLLQQSRGSPLHGMWRMGTWTLQLSG</sequence>
<dbReference type="AlphaFoldDB" id="A0A0A9CKH8"/>
<proteinExistence type="predicted"/>